<dbReference type="Pfam" id="PF02582">
    <property type="entry name" value="DUF155"/>
    <property type="match status" value="1"/>
</dbReference>
<protein>
    <recommendedName>
        <fullName evidence="2">DUF155 domain-containing protein</fullName>
    </recommendedName>
</protein>
<feature type="domain" description="DUF155" evidence="2">
    <location>
        <begin position="139"/>
        <end position="254"/>
    </location>
</feature>
<comment type="caution">
    <text evidence="3">The sequence shown here is derived from an EMBL/GenBank/DDBJ whole genome shotgun (WGS) entry which is preliminary data.</text>
</comment>
<reference evidence="3" key="1">
    <citation type="submission" date="2022-04" db="EMBL/GenBank/DDBJ databases">
        <title>A functionally conserved STORR gene fusion in Papaver species that diverged 16.8 million years ago.</title>
        <authorList>
            <person name="Catania T."/>
        </authorList>
    </citation>
    <scope>NUCLEOTIDE SEQUENCE</scope>
    <source>
        <strain evidence="3">S-188037</strain>
    </source>
</reference>
<dbReference type="EMBL" id="JAJJMB010011871">
    <property type="protein sequence ID" value="KAI3896735.1"/>
    <property type="molecule type" value="Genomic_DNA"/>
</dbReference>
<evidence type="ECO:0000313" key="3">
    <source>
        <dbReference type="EMBL" id="KAI3896735.1"/>
    </source>
</evidence>
<dbReference type="PANTHER" id="PTHR16255">
    <property type="entry name" value="REQUIRED FOR MEIOTIC NUCLEAR DIVISION PROTEIN 1 HOMOLOG"/>
    <property type="match status" value="1"/>
</dbReference>
<accession>A0AAD4SDJ9</accession>
<dbReference type="InterPro" id="IPR051624">
    <property type="entry name" value="RMD1/Sad1-interacting"/>
</dbReference>
<comment type="similarity">
    <text evidence="1">Belongs to the RMD1/sif2 family.</text>
</comment>
<evidence type="ECO:0000259" key="2">
    <source>
        <dbReference type="Pfam" id="PF02582"/>
    </source>
</evidence>
<name>A0AAD4SDJ9_9MAGN</name>
<dbReference type="GO" id="GO:0005739">
    <property type="term" value="C:mitochondrion"/>
    <property type="evidence" value="ECO:0007669"/>
    <property type="project" value="UniProtKB-ARBA"/>
</dbReference>
<dbReference type="InterPro" id="IPR003734">
    <property type="entry name" value="DUF155"/>
</dbReference>
<keyword evidence="4" id="KW-1185">Reference proteome</keyword>
<organism evidence="3 4">
    <name type="scientific">Papaver atlanticum</name>
    <dbReference type="NCBI Taxonomy" id="357466"/>
    <lineage>
        <taxon>Eukaryota</taxon>
        <taxon>Viridiplantae</taxon>
        <taxon>Streptophyta</taxon>
        <taxon>Embryophyta</taxon>
        <taxon>Tracheophyta</taxon>
        <taxon>Spermatophyta</taxon>
        <taxon>Magnoliopsida</taxon>
        <taxon>Ranunculales</taxon>
        <taxon>Papaveraceae</taxon>
        <taxon>Papaveroideae</taxon>
        <taxon>Papaver</taxon>
    </lineage>
</organism>
<evidence type="ECO:0000313" key="4">
    <source>
        <dbReference type="Proteomes" id="UP001202328"/>
    </source>
</evidence>
<proteinExistence type="inferred from homology"/>
<dbReference type="Proteomes" id="UP001202328">
    <property type="component" value="Unassembled WGS sequence"/>
</dbReference>
<gene>
    <name evidence="3" type="ORF">MKW98_009588</name>
</gene>
<dbReference type="PANTHER" id="PTHR16255:SF6">
    <property type="entry name" value="PROTEIN RETARDED ROOT GROWTH-LIKE"/>
    <property type="match status" value="1"/>
</dbReference>
<dbReference type="AlphaFoldDB" id="A0AAD4SDJ9"/>
<evidence type="ECO:0000256" key="1">
    <source>
        <dbReference type="ARBA" id="ARBA00008306"/>
    </source>
</evidence>
<sequence length="305" mass="34093">MSKISKSLINNKHFGSTIVSLFRSSSSVKQLFSYSKTLTSKQNLFSDSFSRTRVINSAHGGGVGNLSTIPASSSSSKVNGGTTHNIKRMDLWTSIPVRAYCLSHRIDLMGLIFDNLTVSPTPPRKLEAELSGRSHSCYMVVFKYGSTVMFNTLDHEVDGYLKIIKRHASGTTKDCGDSSQNYIDYEVSEKLKLPTCVQDGSNHMMLQNFNIDGICTIASVLGQSVALDYYSRLVDELISAYTDVNIGLKESGSTYNFENVLNKDLVNENLLKLLRRTRAGADIVRWFGLYERCCLERRFQIHTYA</sequence>